<dbReference type="AlphaFoldDB" id="A0A6M3IRQ5"/>
<gene>
    <name evidence="1" type="ORF">MM415B01220_0006</name>
</gene>
<accession>A0A6M3IRQ5</accession>
<name>A0A6M3IRQ5_9ZZZZ</name>
<reference evidence="1" key="1">
    <citation type="submission" date="2020-03" db="EMBL/GenBank/DDBJ databases">
        <title>The deep terrestrial virosphere.</title>
        <authorList>
            <person name="Holmfeldt K."/>
            <person name="Nilsson E."/>
            <person name="Simone D."/>
            <person name="Lopez-Fernandez M."/>
            <person name="Wu X."/>
            <person name="de Brujin I."/>
            <person name="Lundin D."/>
            <person name="Andersson A."/>
            <person name="Bertilsson S."/>
            <person name="Dopson M."/>
        </authorList>
    </citation>
    <scope>NUCLEOTIDE SEQUENCE</scope>
    <source>
        <strain evidence="1">MM415B01220</strain>
    </source>
</reference>
<evidence type="ECO:0000313" key="1">
    <source>
        <dbReference type="EMBL" id="QJA59928.1"/>
    </source>
</evidence>
<sequence>MVVDAHRGFFGDTTARIVCKSRTLNWKEYISRYPSKGILRTNTLTKGESVTEDLNGNAINGTDTSDTTGQTIYKVVQGAATVLRPHAIYTVIAVVSSKSIYIDQFADNVGEISSSSMGNFTPYAASGETLLARMDSQPMPFDKSNYQVRYDFFCRNGGWNETTKARKFTVKVHRLNVYDSAGADTGVDRSVKVLVPTTTTRYAKLYDSSNFSPINALLQW</sequence>
<organism evidence="1">
    <name type="scientific">viral metagenome</name>
    <dbReference type="NCBI Taxonomy" id="1070528"/>
    <lineage>
        <taxon>unclassified sequences</taxon>
        <taxon>metagenomes</taxon>
        <taxon>organismal metagenomes</taxon>
    </lineage>
</organism>
<dbReference type="EMBL" id="MT141389">
    <property type="protein sequence ID" value="QJA59928.1"/>
    <property type="molecule type" value="Genomic_DNA"/>
</dbReference>
<protein>
    <submittedName>
        <fullName evidence="1">Uncharacterized protein</fullName>
    </submittedName>
</protein>
<proteinExistence type="predicted"/>